<evidence type="ECO:0000313" key="1">
    <source>
        <dbReference type="EMBL" id="KAL2051292.1"/>
    </source>
</evidence>
<gene>
    <name evidence="1" type="ORF">ABVK25_008344</name>
</gene>
<dbReference type="EMBL" id="JBHFEH010000036">
    <property type="protein sequence ID" value="KAL2051292.1"/>
    <property type="molecule type" value="Genomic_DNA"/>
</dbReference>
<reference evidence="1 2" key="1">
    <citation type="submission" date="2024-09" db="EMBL/GenBank/DDBJ databases">
        <title>Rethinking Asexuality: The Enigmatic Case of Functional Sexual Genes in Lepraria (Stereocaulaceae).</title>
        <authorList>
            <person name="Doellman M."/>
            <person name="Sun Y."/>
            <person name="Barcenas-Pena A."/>
            <person name="Lumbsch H.T."/>
            <person name="Grewe F."/>
        </authorList>
    </citation>
    <scope>NUCLEOTIDE SEQUENCE [LARGE SCALE GENOMIC DNA]</scope>
    <source>
        <strain evidence="1 2">Grewe 0041</strain>
    </source>
</reference>
<accession>A0ABR4B073</accession>
<dbReference type="InterPro" id="IPR053178">
    <property type="entry name" value="Osmoadaptation_assoc"/>
</dbReference>
<name>A0ABR4B073_9LECA</name>
<sequence length="228" mass="25259">MKPIPGESANYRNSSVLPSTVGFPNLPFDGAQSCTAPDTHLSPAIAPHALYRHQLLNSFLCHYFPVSQLAFGPPEERSWLVLLSELPTPTKALEISTLALCTAKLGRENDDPVFVKESLCLYTQGLCEMQKALWDPQLMYRDETLGACMALAMYEVHECPAANRRAYASHQDGCAKLVELRGAEAHSSGLGHEIFLTFRRQSVRFTPPLATLDSDLSFSKILQALERH</sequence>
<organism evidence="1 2">
    <name type="scientific">Lepraria finkii</name>
    <dbReference type="NCBI Taxonomy" id="1340010"/>
    <lineage>
        <taxon>Eukaryota</taxon>
        <taxon>Fungi</taxon>
        <taxon>Dikarya</taxon>
        <taxon>Ascomycota</taxon>
        <taxon>Pezizomycotina</taxon>
        <taxon>Lecanoromycetes</taxon>
        <taxon>OSLEUM clade</taxon>
        <taxon>Lecanoromycetidae</taxon>
        <taxon>Lecanorales</taxon>
        <taxon>Lecanorineae</taxon>
        <taxon>Stereocaulaceae</taxon>
        <taxon>Lepraria</taxon>
    </lineage>
</organism>
<comment type="caution">
    <text evidence="1">The sequence shown here is derived from an EMBL/GenBank/DDBJ whole genome shotgun (WGS) entry which is preliminary data.</text>
</comment>
<protein>
    <submittedName>
        <fullName evidence="1">Uncharacterized protein</fullName>
    </submittedName>
</protein>
<dbReference type="PANTHER" id="PTHR38111">
    <property type="entry name" value="ZN(2)-C6 FUNGAL-TYPE DOMAIN-CONTAINING PROTEIN-RELATED"/>
    <property type="match status" value="1"/>
</dbReference>
<proteinExistence type="predicted"/>
<dbReference type="PANTHER" id="PTHR38111:SF11">
    <property type="entry name" value="TRANSCRIPTION FACTOR DOMAIN-CONTAINING PROTEIN-RELATED"/>
    <property type="match status" value="1"/>
</dbReference>
<dbReference type="Proteomes" id="UP001590951">
    <property type="component" value="Unassembled WGS sequence"/>
</dbReference>
<keyword evidence="2" id="KW-1185">Reference proteome</keyword>
<evidence type="ECO:0000313" key="2">
    <source>
        <dbReference type="Proteomes" id="UP001590951"/>
    </source>
</evidence>